<evidence type="ECO:0000313" key="3">
    <source>
        <dbReference type="Proteomes" id="UP000596661"/>
    </source>
</evidence>
<evidence type="ECO:0000313" key="2">
    <source>
        <dbReference type="EnsemblPlants" id="cds.evm.model.04.93"/>
    </source>
</evidence>
<dbReference type="GO" id="GO:0009507">
    <property type="term" value="C:chloroplast"/>
    <property type="evidence" value="ECO:0007669"/>
    <property type="project" value="InterPro"/>
</dbReference>
<dbReference type="PANTHER" id="PTHR36798">
    <property type="entry name" value="50S RIBOSOMAL PROTEIN 6, CHLOROPLASTIC"/>
    <property type="match status" value="1"/>
</dbReference>
<dbReference type="EnsemblPlants" id="evm.model.04.93">
    <property type="protein sequence ID" value="cds.evm.model.04.93"/>
    <property type="gene ID" value="evm.TU.04.93"/>
</dbReference>
<feature type="region of interest" description="Disordered" evidence="1">
    <location>
        <begin position="115"/>
        <end position="182"/>
    </location>
</feature>
<accession>A0A803PJ94</accession>
<dbReference type="PANTHER" id="PTHR36798:SF2">
    <property type="entry name" value="LARGE RIBOSOMAL SUBUNIT PROTEIN CL38"/>
    <property type="match status" value="1"/>
</dbReference>
<dbReference type="InterPro" id="IPR020526">
    <property type="entry name" value="Ribosomal_cL38"/>
</dbReference>
<proteinExistence type="predicted"/>
<feature type="compositionally biased region" description="Low complexity" evidence="1">
    <location>
        <begin position="169"/>
        <end position="182"/>
    </location>
</feature>
<dbReference type="Proteomes" id="UP000596661">
    <property type="component" value="Chromosome 4"/>
</dbReference>
<dbReference type="GO" id="GO:0019843">
    <property type="term" value="F:rRNA binding"/>
    <property type="evidence" value="ECO:0007669"/>
    <property type="project" value="InterPro"/>
</dbReference>
<organism evidence="2 3">
    <name type="scientific">Cannabis sativa</name>
    <name type="common">Hemp</name>
    <name type="synonym">Marijuana</name>
    <dbReference type="NCBI Taxonomy" id="3483"/>
    <lineage>
        <taxon>Eukaryota</taxon>
        <taxon>Viridiplantae</taxon>
        <taxon>Streptophyta</taxon>
        <taxon>Embryophyta</taxon>
        <taxon>Tracheophyta</taxon>
        <taxon>Spermatophyta</taxon>
        <taxon>Magnoliopsida</taxon>
        <taxon>eudicotyledons</taxon>
        <taxon>Gunneridae</taxon>
        <taxon>Pentapetalae</taxon>
        <taxon>rosids</taxon>
        <taxon>fabids</taxon>
        <taxon>Rosales</taxon>
        <taxon>Cannabaceae</taxon>
        <taxon>Cannabis</taxon>
    </lineage>
</organism>
<dbReference type="EMBL" id="UZAU01000358">
    <property type="status" value="NOT_ANNOTATED_CDS"/>
    <property type="molecule type" value="Genomic_DNA"/>
</dbReference>
<dbReference type="GO" id="GO:0005840">
    <property type="term" value="C:ribosome"/>
    <property type="evidence" value="ECO:0007669"/>
    <property type="project" value="InterPro"/>
</dbReference>
<keyword evidence="3" id="KW-1185">Reference proteome</keyword>
<evidence type="ECO:0008006" key="4">
    <source>
        <dbReference type="Google" id="ProtNLM"/>
    </source>
</evidence>
<reference evidence="2" key="1">
    <citation type="submission" date="2018-11" db="EMBL/GenBank/DDBJ databases">
        <authorList>
            <person name="Grassa J C."/>
        </authorList>
    </citation>
    <scope>NUCLEOTIDE SEQUENCE [LARGE SCALE GENOMIC DNA]</scope>
</reference>
<feature type="compositionally biased region" description="Basic residues" evidence="1">
    <location>
        <begin position="117"/>
        <end position="132"/>
    </location>
</feature>
<dbReference type="Gramene" id="evm.model.04.93">
    <property type="protein sequence ID" value="cds.evm.model.04.93"/>
    <property type="gene ID" value="evm.TU.04.93"/>
</dbReference>
<name>A0A803PJ94_CANSA</name>
<reference evidence="2" key="2">
    <citation type="submission" date="2021-03" db="UniProtKB">
        <authorList>
            <consortium name="EnsemblPlants"/>
        </authorList>
    </citation>
    <scope>IDENTIFICATION</scope>
</reference>
<protein>
    <recommendedName>
        <fullName evidence="4">50S ribosomal protein 6, chloroplastic</fullName>
    </recommendedName>
</protein>
<sequence>MWSILKERNVVVHGNQVRPAMALDSYAANFMLQFRATKSHDDPILVPSAPQEPWKLTFCEFETDQLNVDAPVNVARRAIGVGAINPLVPASVGVAARRPAWSNGGGGLAVIECSSRPTKKSTAHHRKTRPRKTQQWDIKRKPTVYAPLPQLPPEWTLAAATDDAEAEADVSSSASESATITE</sequence>
<evidence type="ECO:0000256" key="1">
    <source>
        <dbReference type="SAM" id="MobiDB-lite"/>
    </source>
</evidence>
<dbReference type="GO" id="GO:0006412">
    <property type="term" value="P:translation"/>
    <property type="evidence" value="ECO:0007669"/>
    <property type="project" value="InterPro"/>
</dbReference>
<dbReference type="Pfam" id="PF17257">
    <property type="entry name" value="DUF5323"/>
    <property type="match status" value="1"/>
</dbReference>
<dbReference type="AlphaFoldDB" id="A0A803PJ94"/>
<dbReference type="GO" id="GO:0003735">
    <property type="term" value="F:structural constituent of ribosome"/>
    <property type="evidence" value="ECO:0007669"/>
    <property type="project" value="InterPro"/>
</dbReference>